<dbReference type="InterPro" id="IPR013783">
    <property type="entry name" value="Ig-like_fold"/>
</dbReference>
<dbReference type="Gene3D" id="2.60.40.10">
    <property type="entry name" value="Immunoglobulins"/>
    <property type="match status" value="2"/>
</dbReference>
<dbReference type="AlphaFoldDB" id="A0A2S7IIH4"/>
<dbReference type="EMBL" id="PTRA01000003">
    <property type="protein sequence ID" value="PQA56082.1"/>
    <property type="molecule type" value="Genomic_DNA"/>
</dbReference>
<proteinExistence type="predicted"/>
<reference evidence="2" key="1">
    <citation type="submission" date="2018-02" db="EMBL/GenBank/DDBJ databases">
        <title>Genome sequencing of Solimonas sp. HR-BB.</title>
        <authorList>
            <person name="Lee Y."/>
            <person name="Jeon C.O."/>
        </authorList>
    </citation>
    <scope>NUCLEOTIDE SEQUENCE [LARGE SCALE GENOMIC DNA]</scope>
    <source>
        <strain evidence="2">HR-U</strain>
    </source>
</reference>
<name>A0A2S7IIH4_9BACT</name>
<organism evidence="1 2">
    <name type="scientific">Siphonobacter curvatus</name>
    <dbReference type="NCBI Taxonomy" id="2094562"/>
    <lineage>
        <taxon>Bacteria</taxon>
        <taxon>Pseudomonadati</taxon>
        <taxon>Bacteroidota</taxon>
        <taxon>Cytophagia</taxon>
        <taxon>Cytophagales</taxon>
        <taxon>Cytophagaceae</taxon>
        <taxon>Siphonobacter</taxon>
    </lineage>
</organism>
<dbReference type="Pfam" id="PF13585">
    <property type="entry name" value="CHU_C"/>
    <property type="match status" value="1"/>
</dbReference>
<evidence type="ECO:0008006" key="3">
    <source>
        <dbReference type="Google" id="ProtNLM"/>
    </source>
</evidence>
<accession>A0A2S7IIH4</accession>
<dbReference type="OrthoDB" id="1490014at2"/>
<evidence type="ECO:0000313" key="2">
    <source>
        <dbReference type="Proteomes" id="UP000239590"/>
    </source>
</evidence>
<evidence type="ECO:0000313" key="1">
    <source>
        <dbReference type="EMBL" id="PQA56082.1"/>
    </source>
</evidence>
<comment type="caution">
    <text evidence="1">The sequence shown here is derived from an EMBL/GenBank/DDBJ whole genome shotgun (WGS) entry which is preliminary data.</text>
</comment>
<gene>
    <name evidence="1" type="ORF">C5O19_17130</name>
</gene>
<dbReference type="Proteomes" id="UP000239590">
    <property type="component" value="Unassembled WGS sequence"/>
</dbReference>
<keyword evidence="2" id="KW-1185">Reference proteome</keyword>
<protein>
    <recommendedName>
        <fullName evidence="3">Ig-like domain-containing protein</fullName>
    </recommendedName>
</protein>
<dbReference type="InterPro" id="IPR026341">
    <property type="entry name" value="T9SS_type_B"/>
</dbReference>
<dbReference type="NCBIfam" id="TIGR04131">
    <property type="entry name" value="Bac_Flav_CTERM"/>
    <property type="match status" value="1"/>
</dbReference>
<sequence>MPMNKWYLGLVLFWGVLSPAWANHIVGGNFEMVAVSNTPGRFHLYMNLFFDEIGGRTSPKERDIVISIFRKRDNNREVNIRMDLESDQPLRYTNPSCAEARNLKTSILRYHYELNLDPKQYSDPQGYYVAFERCCRNTATVNLVSPGRSGMVFYLEFPALQRNGQAFQNSSPVFGTPNGEYLCVNKPFTLNFGASDADGDQLRYSLETPYMGFTTDARPNPSIPAPSPYPLVSWGNSYGVNNQIPGNPALQINPNTGTLSVTPSQLGLFVFSVQVEEYRNGEKIGMVRRDFQLLVVDCPDNTLPDPIVFQTDSTKQLLQGEVCESGSFDLKTRQLPNASYQWQKDGRNIEGATSWQYQAQSPGTYRVVISSTTVCSASKESESVTLTLKPGPAASITADVPLPACATQQIILSTLTGNYSYRWQRDGVSLPENTSSITVTRGGLYAVRVQSLDDACYYTPSQQIDIYDTPQARFQNLPPANRFCRDANVTLMAYDSTGYQFQWYRNGQLIAGATQNRYVVQASGTYSFQVKIGNCTAFSPDYTAELYPETPATFEPIPSICQSNVTKLTLRGTPAGGVFAGQGVISGTDQFDPSLAGVGSFPLTYTYTNEQGCKTVVEQTATVSPAPRLNAGPDLGFVRGESVVIQTQSDDNLSFEWTPATGLSSTTIQSPTAAPDQTTRYTVRATSAAGCQVEDDVLVTVWEALTIPNAITPNGDGTNDTWELPGIEFYPNADVRIFNRWGTEIFVSKGYGTTFDGTYKGTRLPPATYYYVIQPNNGRPTLKGTLTLVY</sequence>